<accession>A0A1U7CJY6</accession>
<keyword evidence="3" id="KW-1185">Reference proteome</keyword>
<protein>
    <submittedName>
        <fullName evidence="2">Uncharacterized protein</fullName>
    </submittedName>
</protein>
<gene>
    <name evidence="2" type="ORF">BSF38_00661</name>
</gene>
<proteinExistence type="predicted"/>
<evidence type="ECO:0000313" key="2">
    <source>
        <dbReference type="EMBL" id="APW59245.1"/>
    </source>
</evidence>
<name>A0A1U7CJY6_9BACT</name>
<keyword evidence="1" id="KW-0732">Signal</keyword>
<dbReference type="EMBL" id="CP019082">
    <property type="protein sequence ID" value="APW59245.1"/>
    <property type="molecule type" value="Genomic_DNA"/>
</dbReference>
<evidence type="ECO:0000313" key="3">
    <source>
        <dbReference type="Proteomes" id="UP000186309"/>
    </source>
</evidence>
<dbReference type="InterPro" id="IPR015915">
    <property type="entry name" value="Kelch-typ_b-propeller"/>
</dbReference>
<dbReference type="Gene3D" id="2.60.40.1220">
    <property type="match status" value="1"/>
</dbReference>
<reference evidence="3" key="1">
    <citation type="submission" date="2016-12" db="EMBL/GenBank/DDBJ databases">
        <title>Comparative genomics of four Isosphaeraceae planctomycetes: a common pool of plasmids and glycoside hydrolase genes.</title>
        <authorList>
            <person name="Ivanova A."/>
        </authorList>
    </citation>
    <scope>NUCLEOTIDE SEQUENCE [LARGE SCALE GENOMIC DNA]</scope>
    <source>
        <strain evidence="3">PX4</strain>
    </source>
</reference>
<dbReference type="Proteomes" id="UP000186309">
    <property type="component" value="Chromosome"/>
</dbReference>
<dbReference type="AlphaFoldDB" id="A0A1U7CJY6"/>
<sequence length="653" mass="68622">MESRILLSFADGNGAVVTGLVEPIDRGRSSIVISFDGPLNPTQAVDPSYYRVNALAPGNIEVVTKPGAVDPIRSVRYDAATQQVTLNLAHPLATGQCYRVWVDGNPTTGLTDASGTTIDGDADDTAAGDFYGLVAAGKRLTFNDMNGNRATVAVSGGGLVELWRGLNGNVNQLTIVGATANSTTLTGSIRPAKGSDGQVVIPSIQGLDGVDNLLPASFVTQATPIQSPTPVVATPQNLPYTLQIQAVAMPDAPTIQAAVHAESNGLWLIFGGRTNGMHSFDPSGLVSFPPIYQNNTIYVINPATGQVWSKDWSATGLPASATASLASSNQEFYQSGDRLYTVGGYSYDSSTGQFVTYDTLSAISVSGLIDAVVNNGDVAAQVKQISDPRLAVTGGDMNAINGRTFLVFGHDFQGGYNGGGAELSQVYTDEVRSFRIVDKGRSLSIAYYQAQRDPVNFRRRDGNLGAVVFPNGRPGLASYGGVFTRAGGGYLNPITIGTGGTARVDTQYDQFFSQYTAPNIPLFDGRDGSMTTIFLGGISLYDYNFSTGKLTSDPELPFVDDVTSLVKSADGSFQEFIMPSQLPGLLGAEAAYFQSPGLPTYSNGVIKLDQLSGPTTLGYIYGGIVSSVPNTTTPAGQTTASNRVFKVTLTPVV</sequence>
<dbReference type="InterPro" id="IPR014755">
    <property type="entry name" value="Cu-Rt/internalin_Ig-like"/>
</dbReference>
<dbReference type="KEGG" id="pbor:BSF38_00661"/>
<evidence type="ECO:0000256" key="1">
    <source>
        <dbReference type="ARBA" id="ARBA00022729"/>
    </source>
</evidence>
<organism evidence="2 3">
    <name type="scientific">Paludisphaera borealis</name>
    <dbReference type="NCBI Taxonomy" id="1387353"/>
    <lineage>
        <taxon>Bacteria</taxon>
        <taxon>Pseudomonadati</taxon>
        <taxon>Planctomycetota</taxon>
        <taxon>Planctomycetia</taxon>
        <taxon>Isosphaerales</taxon>
        <taxon>Isosphaeraceae</taxon>
        <taxon>Paludisphaera</taxon>
    </lineage>
</organism>
<dbReference type="Gene3D" id="2.120.10.80">
    <property type="entry name" value="Kelch-type beta propeller"/>
    <property type="match status" value="1"/>
</dbReference>
<dbReference type="SUPFAM" id="SSF117281">
    <property type="entry name" value="Kelch motif"/>
    <property type="match status" value="1"/>
</dbReference>